<dbReference type="PANTHER" id="PTHR42686:SF1">
    <property type="entry name" value="GH17980P-RELATED"/>
    <property type="match status" value="1"/>
</dbReference>
<feature type="domain" description="NADP-dependent oxidoreductase" evidence="1">
    <location>
        <begin position="16"/>
        <end position="283"/>
    </location>
</feature>
<evidence type="ECO:0000313" key="2">
    <source>
        <dbReference type="EMBL" id="MFC0394613.1"/>
    </source>
</evidence>
<dbReference type="InterPro" id="IPR036812">
    <property type="entry name" value="NAD(P)_OxRdtase_dom_sf"/>
</dbReference>
<dbReference type="SUPFAM" id="SSF51430">
    <property type="entry name" value="NAD(P)-linked oxidoreductase"/>
    <property type="match status" value="1"/>
</dbReference>
<accession>A0ABV6JFB5</accession>
<dbReference type="InterPro" id="IPR044479">
    <property type="entry name" value="LGALDH-like"/>
</dbReference>
<gene>
    <name evidence="2" type="ORF">ACFFJ8_25045</name>
</gene>
<protein>
    <submittedName>
        <fullName evidence="2">Aldo/keto reductase</fullName>
    </submittedName>
</protein>
<evidence type="ECO:0000313" key="3">
    <source>
        <dbReference type="Proteomes" id="UP001589818"/>
    </source>
</evidence>
<keyword evidence="3" id="KW-1185">Reference proteome</keyword>
<dbReference type="PANTHER" id="PTHR42686">
    <property type="entry name" value="GH17980P-RELATED"/>
    <property type="match status" value="1"/>
</dbReference>
<reference evidence="2 3" key="1">
    <citation type="submission" date="2024-09" db="EMBL/GenBank/DDBJ databases">
        <authorList>
            <person name="Sun Q."/>
            <person name="Mori K."/>
        </authorList>
    </citation>
    <scope>NUCLEOTIDE SEQUENCE [LARGE SCALE GENOMIC DNA]</scope>
    <source>
        <strain evidence="2 3">CCM 4839</strain>
    </source>
</reference>
<dbReference type="CDD" id="cd19163">
    <property type="entry name" value="AKR_galDH"/>
    <property type="match status" value="1"/>
</dbReference>
<dbReference type="RefSeq" id="WP_204815796.1">
    <property type="nucleotide sequence ID" value="NZ_JANHOF010000001.1"/>
</dbReference>
<dbReference type="InterPro" id="IPR023210">
    <property type="entry name" value="NADP_OxRdtase_dom"/>
</dbReference>
<organism evidence="2 3">
    <name type="scientific">Paenibacillus mendelii</name>
    <dbReference type="NCBI Taxonomy" id="206163"/>
    <lineage>
        <taxon>Bacteria</taxon>
        <taxon>Bacillati</taxon>
        <taxon>Bacillota</taxon>
        <taxon>Bacilli</taxon>
        <taxon>Bacillales</taxon>
        <taxon>Paenibacillaceae</taxon>
        <taxon>Paenibacillus</taxon>
    </lineage>
</organism>
<proteinExistence type="predicted"/>
<name>A0ABV6JFB5_9BACL</name>
<dbReference type="Pfam" id="PF00248">
    <property type="entry name" value="Aldo_ket_red"/>
    <property type="match status" value="1"/>
</dbReference>
<dbReference type="InterPro" id="IPR020471">
    <property type="entry name" value="AKR"/>
</dbReference>
<sequence>MKYRKLGNTGLDVSVLSFGASSLGSVFRETDDSEGIRTVHAAMDAGINYIDVSPYYGLTKAEAVLGKAIRQLPRDKFLLSTKAGRYGVDMFDFTANKIVVSLEESLARLHTDYVDMLFLHDIEFVPADIIIEEAVPALHRLKEQGKIRFGGISGLPLELFETLLPQIEVDTILSYCHYSLNDTSLLKLLPLLETRGVGLVNASPLSMGLLSTRSTPEWHLASADLKAACKTAADYCVSQGSDIARLAIQFSTMNDRIPTTLVSTANPANMLKNIMWTDEPIDSRLLQEVLDLLAPIHNESWVSGRPEYNTARRG</sequence>
<dbReference type="Gene3D" id="3.20.20.100">
    <property type="entry name" value="NADP-dependent oxidoreductase domain"/>
    <property type="match status" value="1"/>
</dbReference>
<comment type="caution">
    <text evidence="2">The sequence shown here is derived from an EMBL/GenBank/DDBJ whole genome shotgun (WGS) entry which is preliminary data.</text>
</comment>
<dbReference type="EMBL" id="JBHLVF010000041">
    <property type="protein sequence ID" value="MFC0394613.1"/>
    <property type="molecule type" value="Genomic_DNA"/>
</dbReference>
<dbReference type="Proteomes" id="UP001589818">
    <property type="component" value="Unassembled WGS sequence"/>
</dbReference>
<evidence type="ECO:0000259" key="1">
    <source>
        <dbReference type="Pfam" id="PF00248"/>
    </source>
</evidence>